<proteinExistence type="predicted"/>
<dbReference type="GO" id="GO:0004843">
    <property type="term" value="F:cysteine-type deubiquitinase activity"/>
    <property type="evidence" value="ECO:0007669"/>
    <property type="project" value="UniProtKB-UniRule"/>
</dbReference>
<keyword evidence="3 6" id="KW-0833">Ubl conjugation pathway</keyword>
<dbReference type="SUPFAM" id="SSF54001">
    <property type="entry name" value="Cysteine proteinases"/>
    <property type="match status" value="1"/>
</dbReference>
<comment type="caution">
    <text evidence="8">The sequence shown here is derived from an EMBL/GenBank/DDBJ whole genome shotgun (WGS) entry which is preliminary data.</text>
</comment>
<dbReference type="CDD" id="cd22745">
    <property type="entry name" value="OTU_OTU1"/>
    <property type="match status" value="1"/>
</dbReference>
<sequence length="294" mass="33474">MRLKANFNSTSFIIGEQLTLQSTLNELISDIKQKFNISASTLLEIKAGFPPKVIKSENENVILKDVNIVNGDQLFISEKPISNAINYNNNEKNMSLINNENFTTNKTNSTNADDCVPLEEGFLVVREMEDDNSCLFRSIGYVIEKNFEKKNLTRLRNIISEEIKKDPIEFNELVLGQPILKYCDWIKKETSWGGAIELKIFSEYFQTEINSIDVQTLRVDKFGEGKFGQRVFILYSGIHYDAIAFTPLKNVSADFDQTSFATPNGKVTVDTVLQSARKLGEIWKKKKKVIISFL</sequence>
<feature type="domain" description="OTU" evidence="7">
    <location>
        <begin position="123"/>
        <end position="246"/>
    </location>
</feature>
<evidence type="ECO:0000256" key="2">
    <source>
        <dbReference type="ARBA" id="ARBA00022670"/>
    </source>
</evidence>
<evidence type="ECO:0000313" key="8">
    <source>
        <dbReference type="EMBL" id="KAJ3205338.1"/>
    </source>
</evidence>
<name>A0AAD5TXC0_9FUNG</name>
<evidence type="ECO:0000256" key="3">
    <source>
        <dbReference type="ARBA" id="ARBA00022786"/>
    </source>
</evidence>
<reference evidence="8" key="1">
    <citation type="submission" date="2020-05" db="EMBL/GenBank/DDBJ databases">
        <title>Phylogenomic resolution of chytrid fungi.</title>
        <authorList>
            <person name="Stajich J.E."/>
            <person name="Amses K."/>
            <person name="Simmons R."/>
            <person name="Seto K."/>
            <person name="Myers J."/>
            <person name="Bonds A."/>
            <person name="Quandt C.A."/>
            <person name="Barry K."/>
            <person name="Liu P."/>
            <person name="Grigoriev I."/>
            <person name="Longcore J.E."/>
            <person name="James T.Y."/>
        </authorList>
    </citation>
    <scope>NUCLEOTIDE SEQUENCE</scope>
    <source>
        <strain evidence="8">JEL0476</strain>
    </source>
</reference>
<keyword evidence="6" id="KW-0963">Cytoplasm</keyword>
<dbReference type="PROSITE" id="PS50802">
    <property type="entry name" value="OTU"/>
    <property type="match status" value="1"/>
</dbReference>
<dbReference type="GO" id="GO:0005634">
    <property type="term" value="C:nucleus"/>
    <property type="evidence" value="ECO:0007669"/>
    <property type="project" value="TreeGrafter"/>
</dbReference>
<evidence type="ECO:0000259" key="7">
    <source>
        <dbReference type="PROSITE" id="PS50802"/>
    </source>
</evidence>
<comment type="subcellular location">
    <subcellularLocation>
        <location evidence="6">Cytoplasm</location>
    </subcellularLocation>
</comment>
<comment type="function">
    <text evidence="6">Hydrolase that can remove conjugated ubiquitin from proteins and may therefore play an important regulatory role at the level of protein turnover by preventing degradation.</text>
</comment>
<evidence type="ECO:0000313" key="9">
    <source>
        <dbReference type="Proteomes" id="UP001211065"/>
    </source>
</evidence>
<evidence type="ECO:0000256" key="1">
    <source>
        <dbReference type="ARBA" id="ARBA00000707"/>
    </source>
</evidence>
<dbReference type="PANTHER" id="PTHR13312">
    <property type="entry name" value="HIV-INDUCED PROTEIN-7-LIKE PROTEASE"/>
    <property type="match status" value="1"/>
</dbReference>
<dbReference type="EMBL" id="JADGJW010001213">
    <property type="protein sequence ID" value="KAJ3205338.1"/>
    <property type="molecule type" value="Genomic_DNA"/>
</dbReference>
<dbReference type="AlphaFoldDB" id="A0AAD5TXC0"/>
<dbReference type="Pfam" id="PF21403">
    <property type="entry name" value="OTU1_UBXL"/>
    <property type="match status" value="1"/>
</dbReference>
<keyword evidence="2 8" id="KW-0645">Protease</keyword>
<comment type="catalytic activity">
    <reaction evidence="1 6">
        <text>Thiol-dependent hydrolysis of ester, thioester, amide, peptide and isopeptide bonds formed by the C-terminal Gly of ubiquitin (a 76-residue protein attached to proteins as an intracellular targeting signal).</text>
        <dbReference type="EC" id="3.4.19.12"/>
    </reaction>
</comment>
<evidence type="ECO:0000256" key="4">
    <source>
        <dbReference type="ARBA" id="ARBA00022801"/>
    </source>
</evidence>
<accession>A0AAD5TXC0</accession>
<dbReference type="Pfam" id="PF02338">
    <property type="entry name" value="OTU"/>
    <property type="match status" value="1"/>
</dbReference>
<dbReference type="GO" id="GO:0016579">
    <property type="term" value="P:protein deubiquitination"/>
    <property type="evidence" value="ECO:0007669"/>
    <property type="project" value="TreeGrafter"/>
</dbReference>
<dbReference type="Proteomes" id="UP001211065">
    <property type="component" value="Unassembled WGS sequence"/>
</dbReference>
<evidence type="ECO:0000256" key="5">
    <source>
        <dbReference type="ARBA" id="ARBA00022807"/>
    </source>
</evidence>
<keyword evidence="5 6" id="KW-0788">Thiol protease</keyword>
<dbReference type="Gene3D" id="3.90.70.80">
    <property type="match status" value="1"/>
</dbReference>
<protein>
    <recommendedName>
        <fullName evidence="6">Ubiquitin thioesterase OTU</fullName>
        <ecNumber evidence="6">3.4.19.12</ecNumber>
    </recommendedName>
</protein>
<keyword evidence="9" id="KW-1185">Reference proteome</keyword>
<evidence type="ECO:0000256" key="6">
    <source>
        <dbReference type="RuleBase" id="RU367104"/>
    </source>
</evidence>
<keyword evidence="4 6" id="KW-0378">Hydrolase</keyword>
<gene>
    <name evidence="8" type="primary">OTU1</name>
    <name evidence="8" type="ORF">HK099_000862</name>
</gene>
<dbReference type="GO" id="GO:0036503">
    <property type="term" value="P:ERAD pathway"/>
    <property type="evidence" value="ECO:0007669"/>
    <property type="project" value="TreeGrafter"/>
</dbReference>
<organism evidence="8 9">
    <name type="scientific">Clydaea vesicula</name>
    <dbReference type="NCBI Taxonomy" id="447962"/>
    <lineage>
        <taxon>Eukaryota</taxon>
        <taxon>Fungi</taxon>
        <taxon>Fungi incertae sedis</taxon>
        <taxon>Chytridiomycota</taxon>
        <taxon>Chytridiomycota incertae sedis</taxon>
        <taxon>Chytridiomycetes</taxon>
        <taxon>Lobulomycetales</taxon>
        <taxon>Lobulomycetaceae</taxon>
        <taxon>Clydaea</taxon>
    </lineage>
</organism>
<dbReference type="Gene3D" id="3.10.20.90">
    <property type="entry name" value="Phosphatidylinositol 3-kinase Catalytic Subunit, Chain A, domain 1"/>
    <property type="match status" value="1"/>
</dbReference>
<dbReference type="InterPro" id="IPR003323">
    <property type="entry name" value="OTU_dom"/>
</dbReference>
<dbReference type="GO" id="GO:0030968">
    <property type="term" value="P:endoplasmic reticulum unfolded protein response"/>
    <property type="evidence" value="ECO:0007669"/>
    <property type="project" value="TreeGrafter"/>
</dbReference>
<dbReference type="InterPro" id="IPR038765">
    <property type="entry name" value="Papain-like_cys_pep_sf"/>
</dbReference>
<dbReference type="GO" id="GO:0005829">
    <property type="term" value="C:cytosol"/>
    <property type="evidence" value="ECO:0007669"/>
    <property type="project" value="TreeGrafter"/>
</dbReference>
<dbReference type="EC" id="3.4.19.12" evidence="6"/>
<dbReference type="PANTHER" id="PTHR13312:SF0">
    <property type="entry name" value="UBIQUITIN THIOESTERASE OTU1"/>
    <property type="match status" value="1"/>
</dbReference>
<dbReference type="InterPro" id="IPR048857">
    <property type="entry name" value="OTU1_Ubl"/>
</dbReference>